<name>A0A0L7M5L9_PLAF4</name>
<evidence type="ECO:0000313" key="7">
    <source>
        <dbReference type="Proteomes" id="UP000054282"/>
    </source>
</evidence>
<evidence type="ECO:0000259" key="5">
    <source>
        <dbReference type="PROSITE" id="PS51194"/>
    </source>
</evidence>
<keyword evidence="3" id="KW-0347">Helicase</keyword>
<dbReference type="PANTHER" id="PTHR47959">
    <property type="entry name" value="ATP-DEPENDENT RNA HELICASE RHLE-RELATED"/>
    <property type="match status" value="1"/>
</dbReference>
<evidence type="ECO:0000256" key="3">
    <source>
        <dbReference type="ARBA" id="ARBA00022806"/>
    </source>
</evidence>
<dbReference type="Proteomes" id="UP000054282">
    <property type="component" value="Unassembled WGS sequence"/>
</dbReference>
<dbReference type="GO" id="GO:0005524">
    <property type="term" value="F:ATP binding"/>
    <property type="evidence" value="ECO:0007669"/>
    <property type="project" value="UniProtKB-KW"/>
</dbReference>
<dbReference type="GO" id="GO:0005829">
    <property type="term" value="C:cytosol"/>
    <property type="evidence" value="ECO:0007669"/>
    <property type="project" value="TreeGrafter"/>
</dbReference>
<dbReference type="CDD" id="cd18787">
    <property type="entry name" value="SF2_C_DEAD"/>
    <property type="match status" value="1"/>
</dbReference>
<evidence type="ECO:0000313" key="6">
    <source>
        <dbReference type="EMBL" id="KOB88126.1"/>
    </source>
</evidence>
<dbReference type="GO" id="GO:0016787">
    <property type="term" value="F:hydrolase activity"/>
    <property type="evidence" value="ECO:0007669"/>
    <property type="project" value="UniProtKB-KW"/>
</dbReference>
<dbReference type="OMA" id="TYKYEST"/>
<keyword evidence="4" id="KW-0067">ATP-binding</keyword>
<organism evidence="6 7">
    <name type="scientific">Plasmodium falciparum (isolate Dd2)</name>
    <dbReference type="NCBI Taxonomy" id="57267"/>
    <lineage>
        <taxon>Eukaryota</taxon>
        <taxon>Sar</taxon>
        <taxon>Alveolata</taxon>
        <taxon>Apicomplexa</taxon>
        <taxon>Aconoidasida</taxon>
        <taxon>Haemosporida</taxon>
        <taxon>Plasmodiidae</taxon>
        <taxon>Plasmodium</taxon>
        <taxon>Plasmodium (Laverania)</taxon>
    </lineage>
</organism>
<dbReference type="PANTHER" id="PTHR47959:SF1">
    <property type="entry name" value="ATP-DEPENDENT RNA HELICASE DBPA"/>
    <property type="match status" value="1"/>
</dbReference>
<accession>A0A0L7M5L9</accession>
<evidence type="ECO:0000256" key="2">
    <source>
        <dbReference type="ARBA" id="ARBA00022801"/>
    </source>
</evidence>
<evidence type="ECO:0000256" key="1">
    <source>
        <dbReference type="ARBA" id="ARBA00022741"/>
    </source>
</evidence>
<dbReference type="EMBL" id="DS016893">
    <property type="protein sequence ID" value="KOB88126.1"/>
    <property type="molecule type" value="Genomic_DNA"/>
</dbReference>
<dbReference type="Gene3D" id="3.40.50.300">
    <property type="entry name" value="P-loop containing nucleotide triphosphate hydrolases"/>
    <property type="match status" value="1"/>
</dbReference>
<dbReference type="KEGG" id="pfd:PFDG_04609"/>
<gene>
    <name evidence="6" type="ORF">PFDG_04609</name>
</gene>
<dbReference type="GO" id="GO:0003724">
    <property type="term" value="F:RNA helicase activity"/>
    <property type="evidence" value="ECO:0007669"/>
    <property type="project" value="TreeGrafter"/>
</dbReference>
<dbReference type="InterPro" id="IPR001650">
    <property type="entry name" value="Helicase_C-like"/>
</dbReference>
<dbReference type="AlphaFoldDB" id="A0A0L7M5L9"/>
<reference evidence="7" key="1">
    <citation type="submission" date="2006-09" db="EMBL/GenBank/DDBJ databases">
        <title>Annotation of Plasmodium falciparum Dd2.</title>
        <authorList>
            <consortium name="The Broad Institute Genome Sequencing Platform"/>
            <person name="Volkman S.K."/>
            <person name="Neafsey D.E."/>
            <person name="Dash A.P."/>
            <person name="Chitnis C.E."/>
            <person name="Hartl D.L."/>
            <person name="Young S.K."/>
            <person name="Zeng Q."/>
            <person name="Koehrsen M."/>
            <person name="Alvarado L."/>
            <person name="Berlin A."/>
            <person name="Borenstein D."/>
            <person name="Chapman S.B."/>
            <person name="Chen Z."/>
            <person name="Engels R."/>
            <person name="Freedman E."/>
            <person name="Gellesch M."/>
            <person name="Goldberg J."/>
            <person name="Griggs A."/>
            <person name="Gujja S."/>
            <person name="Heilman E.R."/>
            <person name="Heiman D.I."/>
            <person name="Howarth C."/>
            <person name="Jen D."/>
            <person name="Larson L."/>
            <person name="Mehta T."/>
            <person name="Neiman D."/>
            <person name="Park D."/>
            <person name="Pearson M."/>
            <person name="Roberts A."/>
            <person name="Saif S."/>
            <person name="Shea T."/>
            <person name="Shenoy N."/>
            <person name="Sisk P."/>
            <person name="Stolte C."/>
            <person name="Sykes S."/>
            <person name="Walk T."/>
            <person name="White J."/>
            <person name="Yandava C."/>
            <person name="Haas B."/>
            <person name="Henn M.R."/>
            <person name="Nusbaum C."/>
            <person name="Birren B."/>
        </authorList>
    </citation>
    <scope>NUCLEOTIDE SEQUENCE [LARGE SCALE GENOMIC DNA]</scope>
</reference>
<proteinExistence type="predicted"/>
<keyword evidence="1" id="KW-0547">Nucleotide-binding</keyword>
<reference evidence="7" key="2">
    <citation type="submission" date="2006-09" db="EMBL/GenBank/DDBJ databases">
        <title>The genome sequence of Plasmodium falciparum Dd2.</title>
        <authorList>
            <consortium name="The Broad Institute Genome Sequencing Platform"/>
            <person name="Birren B."/>
            <person name="Lander E."/>
            <person name="Galagan J."/>
            <person name="Nusbaum C."/>
            <person name="Devon K."/>
            <person name="Henn M."/>
            <person name="Jaffe D."/>
            <person name="Butler J."/>
            <person name="Alvarez P."/>
            <person name="Gnerre S."/>
            <person name="Grabherr M."/>
            <person name="Kleber M."/>
            <person name="Mauceli E."/>
            <person name="Brockman W."/>
            <person name="MacCallum I.A."/>
            <person name="Rounsley S."/>
            <person name="Young S."/>
            <person name="LaButti K."/>
            <person name="Pushparaj V."/>
            <person name="DeCaprio D."/>
            <person name="Crawford M."/>
            <person name="Koehrsen M."/>
            <person name="Engels R."/>
            <person name="Montgomery P."/>
            <person name="Pearson M."/>
            <person name="Howarth C."/>
            <person name="Larson L."/>
            <person name="Luoma S."/>
            <person name="White J."/>
            <person name="Kodira C."/>
            <person name="Zeng Q."/>
            <person name="O'Leary S."/>
            <person name="Yandava C."/>
            <person name="Alvarado L."/>
            <person name="Wirth D."/>
            <person name="Volkman S."/>
            <person name="Hartl D."/>
        </authorList>
    </citation>
    <scope>NUCLEOTIDE SEQUENCE [LARGE SCALE GENOMIC DNA]</scope>
</reference>
<dbReference type="OrthoDB" id="337625at2759"/>
<protein>
    <recommendedName>
        <fullName evidence="5">Helicase C-terminal domain-containing protein</fullName>
    </recommendedName>
</protein>
<dbReference type="Pfam" id="PF00271">
    <property type="entry name" value="Helicase_C"/>
    <property type="match status" value="1"/>
</dbReference>
<dbReference type="InterPro" id="IPR027417">
    <property type="entry name" value="P-loop_NTPase"/>
</dbReference>
<feature type="domain" description="Helicase C-terminal" evidence="5">
    <location>
        <begin position="60"/>
        <end position="204"/>
    </location>
</feature>
<sequence length="304" mass="35956">MGCDVIPSSYNNHSVDQNHLNPHLKGTLESPVLLNVEHCFITINNENLTKKEELKYKMKVVYKIINDIKYNQCFLFINNTYEGIQVIKMLKKMNVPSYYTSSKIEHKERIQLFKSLQENKVKIVVCTDVMSRGIDNIVCDLVINFDIPQSKETYVHRSGRCGRFGNKGLCVSLCNYTDYNYLYYFKYKLKLNVCDFYYICKSDHRKQDDSSVQINNIKKTHEHNEQIIDTHSCGDNNHYKNYDESGSSHNISNFQQINYNNIFKNGDIEKLRKIYENNIRNDYYEQNGAEFCFFKTYKYESTFI</sequence>
<dbReference type="InterPro" id="IPR050079">
    <property type="entry name" value="DEAD_box_RNA_helicase"/>
</dbReference>
<dbReference type="SUPFAM" id="SSF52540">
    <property type="entry name" value="P-loop containing nucleoside triphosphate hydrolases"/>
    <property type="match status" value="1"/>
</dbReference>
<evidence type="ECO:0000256" key="4">
    <source>
        <dbReference type="ARBA" id="ARBA00022840"/>
    </source>
</evidence>
<keyword evidence="2" id="KW-0378">Hydrolase</keyword>
<dbReference type="SMART" id="SM00490">
    <property type="entry name" value="HELICc"/>
    <property type="match status" value="1"/>
</dbReference>
<dbReference type="PROSITE" id="PS51194">
    <property type="entry name" value="HELICASE_CTER"/>
    <property type="match status" value="1"/>
</dbReference>